<reference evidence="1 2" key="1">
    <citation type="journal article" date="2015" name="Genome Biol. Evol.">
        <title>Comparative Genomics of a Bacterivorous Green Alga Reveals Evolutionary Causalities and Consequences of Phago-Mixotrophic Mode of Nutrition.</title>
        <authorList>
            <person name="Burns J.A."/>
            <person name="Paasch A."/>
            <person name="Narechania A."/>
            <person name="Kim E."/>
        </authorList>
    </citation>
    <scope>NUCLEOTIDE SEQUENCE [LARGE SCALE GENOMIC DNA]</scope>
    <source>
        <strain evidence="1 2">PLY_AMNH</strain>
    </source>
</reference>
<dbReference type="AlphaFoldDB" id="A0AAE0L2T5"/>
<gene>
    <name evidence="1" type="ORF">CYMTET_21511</name>
</gene>
<proteinExistence type="predicted"/>
<organism evidence="1 2">
    <name type="scientific">Cymbomonas tetramitiformis</name>
    <dbReference type="NCBI Taxonomy" id="36881"/>
    <lineage>
        <taxon>Eukaryota</taxon>
        <taxon>Viridiplantae</taxon>
        <taxon>Chlorophyta</taxon>
        <taxon>Pyramimonadophyceae</taxon>
        <taxon>Pyramimonadales</taxon>
        <taxon>Pyramimonadaceae</taxon>
        <taxon>Cymbomonas</taxon>
    </lineage>
</organism>
<name>A0AAE0L2T5_9CHLO</name>
<sequence length="126" mass="13524">MGRVSVEFVPKVGTINTLILQGYRALSAASATSSTFGVASHHRLAATFWGLLAFEVLTRGAKAAKVAEKKSTPNLKARPTFNFPILSTCFLTDGTITIASKWPSTVLTFGQYKGKFVLKLPGAMPF</sequence>
<keyword evidence="2" id="KW-1185">Reference proteome</keyword>
<dbReference type="Proteomes" id="UP001190700">
    <property type="component" value="Unassembled WGS sequence"/>
</dbReference>
<dbReference type="EMBL" id="LGRX02010585">
    <property type="protein sequence ID" value="KAK3270076.1"/>
    <property type="molecule type" value="Genomic_DNA"/>
</dbReference>
<protein>
    <submittedName>
        <fullName evidence="1">Uncharacterized protein</fullName>
    </submittedName>
</protein>
<comment type="caution">
    <text evidence="1">The sequence shown here is derived from an EMBL/GenBank/DDBJ whole genome shotgun (WGS) entry which is preliminary data.</text>
</comment>
<evidence type="ECO:0000313" key="2">
    <source>
        <dbReference type="Proteomes" id="UP001190700"/>
    </source>
</evidence>
<accession>A0AAE0L2T5</accession>
<evidence type="ECO:0000313" key="1">
    <source>
        <dbReference type="EMBL" id="KAK3270076.1"/>
    </source>
</evidence>